<dbReference type="Proteomes" id="UP000321822">
    <property type="component" value="Unassembled WGS sequence"/>
</dbReference>
<accession>A0A5C6QQ97</accession>
<evidence type="ECO:0000313" key="4">
    <source>
        <dbReference type="Proteomes" id="UP000321822"/>
    </source>
</evidence>
<dbReference type="EMBL" id="VOLT01000002">
    <property type="protein sequence ID" value="TWX70752.1"/>
    <property type="molecule type" value="Genomic_DNA"/>
</dbReference>
<keyword evidence="4" id="KW-1185">Reference proteome</keyword>
<dbReference type="InterPro" id="IPR013424">
    <property type="entry name" value="Ice-binding_C"/>
</dbReference>
<sequence length="45" mass="4960">MTCTRLFILLSNYVTLVSVVPEPSTLAIFALGILGFASRRFEKPS</sequence>
<dbReference type="AlphaFoldDB" id="A0A5C6QQ97"/>
<comment type="caution">
    <text evidence="3">The sequence shown here is derived from an EMBL/GenBank/DDBJ whole genome shotgun (WGS) entry which is preliminary data.</text>
</comment>
<dbReference type="NCBIfam" id="TIGR02595">
    <property type="entry name" value="PEP_CTERM"/>
    <property type="match status" value="1"/>
</dbReference>
<feature type="domain" description="Ice-binding protein C-terminal" evidence="2">
    <location>
        <begin position="20"/>
        <end position="40"/>
    </location>
</feature>
<evidence type="ECO:0000256" key="1">
    <source>
        <dbReference type="SAM" id="Phobius"/>
    </source>
</evidence>
<dbReference type="Pfam" id="PF07589">
    <property type="entry name" value="PEP-CTERM"/>
    <property type="match status" value="1"/>
</dbReference>
<keyword evidence="1" id="KW-1133">Transmembrane helix</keyword>
<name>A0A5C6QQ97_9GAMM</name>
<keyword evidence="1" id="KW-0812">Transmembrane</keyword>
<proteinExistence type="predicted"/>
<evidence type="ECO:0000259" key="2">
    <source>
        <dbReference type="Pfam" id="PF07589"/>
    </source>
</evidence>
<dbReference type="RefSeq" id="WP_146783685.1">
    <property type="nucleotide sequence ID" value="NZ_VOLT01000002.1"/>
</dbReference>
<protein>
    <submittedName>
        <fullName evidence="3">PEP-CTERM sorting domain-containing protein</fullName>
    </submittedName>
</protein>
<gene>
    <name evidence="3" type="ORF">ESZ36_03595</name>
</gene>
<feature type="transmembrane region" description="Helical" evidence="1">
    <location>
        <begin position="12"/>
        <end position="37"/>
    </location>
</feature>
<evidence type="ECO:0000313" key="3">
    <source>
        <dbReference type="EMBL" id="TWX70752.1"/>
    </source>
</evidence>
<keyword evidence="1" id="KW-0472">Membrane</keyword>
<organism evidence="3 4">
    <name type="scientific">Colwellia demingiae</name>
    <dbReference type="NCBI Taxonomy" id="89401"/>
    <lineage>
        <taxon>Bacteria</taxon>
        <taxon>Pseudomonadati</taxon>
        <taxon>Pseudomonadota</taxon>
        <taxon>Gammaproteobacteria</taxon>
        <taxon>Alteromonadales</taxon>
        <taxon>Colwelliaceae</taxon>
        <taxon>Colwellia</taxon>
    </lineage>
</organism>
<reference evidence="3 4" key="1">
    <citation type="submission" date="2019-07" db="EMBL/GenBank/DDBJ databases">
        <title>Genomes of sea-ice associated Colwellia species.</title>
        <authorList>
            <person name="Bowman J.P."/>
        </authorList>
    </citation>
    <scope>NUCLEOTIDE SEQUENCE [LARGE SCALE GENOMIC DNA]</scope>
    <source>
        <strain evidence="3 4">ACAM 459</strain>
    </source>
</reference>